<evidence type="ECO:0000313" key="2">
    <source>
        <dbReference type="Proteomes" id="UP000028782"/>
    </source>
</evidence>
<dbReference type="AlphaFoldDB" id="A0A076PPV5"/>
<sequence length="70" mass="7299">MTITVQAQQGDTVDMLCLRQLGTTAGVTEATYALNPGLAALGPVLPLGRRVILPDPPTAPTAPKTISLWD</sequence>
<dbReference type="KEGG" id="ctes:O987_23825"/>
<dbReference type="HOGENOM" id="CLU_175462_2_2_4"/>
<evidence type="ECO:0000313" key="1">
    <source>
        <dbReference type="EMBL" id="AIJ48844.1"/>
    </source>
</evidence>
<proteinExistence type="predicted"/>
<dbReference type="Pfam" id="PF05489">
    <property type="entry name" value="Phage_tail_X"/>
    <property type="match status" value="1"/>
</dbReference>
<name>A0A076PPV5_COMTE</name>
<dbReference type="Proteomes" id="UP000028782">
    <property type="component" value="Chromosome"/>
</dbReference>
<dbReference type="InterPro" id="IPR008861">
    <property type="entry name" value="GpX-like"/>
</dbReference>
<protein>
    <submittedName>
        <fullName evidence="1">Tail protein</fullName>
    </submittedName>
</protein>
<organism evidence="1 2">
    <name type="scientific">Comamonas testosteroni TK102</name>
    <dbReference type="NCBI Taxonomy" id="1392005"/>
    <lineage>
        <taxon>Bacteria</taxon>
        <taxon>Pseudomonadati</taxon>
        <taxon>Pseudomonadota</taxon>
        <taxon>Betaproteobacteria</taxon>
        <taxon>Burkholderiales</taxon>
        <taxon>Comamonadaceae</taxon>
        <taxon>Comamonas</taxon>
    </lineage>
</organism>
<dbReference type="RefSeq" id="WP_043374980.1">
    <property type="nucleotide sequence ID" value="NZ_CP006704.1"/>
</dbReference>
<accession>A0A076PPV5</accession>
<dbReference type="EMBL" id="CP006704">
    <property type="protein sequence ID" value="AIJ48844.1"/>
    <property type="molecule type" value="Genomic_DNA"/>
</dbReference>
<reference evidence="1 2" key="1">
    <citation type="journal article" date="2014" name="Genome Announc.">
        <title>Complete Genome Sequence of Polychlorinated Biphenyl Degrader Comamonas testosteroni TK102 (NBRC 109938).</title>
        <authorList>
            <person name="Fukuda K."/>
            <person name="Hosoyama A."/>
            <person name="Tsuchikane K."/>
            <person name="Ohji S."/>
            <person name="Yamazoe A."/>
            <person name="Fujita N."/>
            <person name="Shintani M."/>
            <person name="Kimbara K."/>
        </authorList>
    </citation>
    <scope>NUCLEOTIDE SEQUENCE [LARGE SCALE GENOMIC DNA]</scope>
    <source>
        <strain evidence="1">TK102</strain>
    </source>
</reference>
<gene>
    <name evidence="1" type="ORF">O987_23825</name>
</gene>